<dbReference type="EMBL" id="MW862109">
    <property type="protein sequence ID" value="QVW29103.1"/>
    <property type="molecule type" value="Genomic_DNA"/>
</dbReference>
<proteinExistence type="predicted"/>
<protein>
    <submittedName>
        <fullName evidence="1">Uncharacterized protein</fullName>
    </submittedName>
</protein>
<evidence type="ECO:0000313" key="1">
    <source>
        <dbReference type="EMBL" id="QVW29103.1"/>
    </source>
</evidence>
<sequence>MAKVDLIVSVKICWWLRAYLCGVALISDITGLDPDMDKVGRWLKRGVRVSCKSKRTGK</sequence>
<name>A0A8E7FQ47_9CAUD</name>
<accession>A0A8E7FQ47</accession>
<reference evidence="1" key="1">
    <citation type="submission" date="2021-04" db="EMBL/GenBank/DDBJ databases">
        <title>A novel bacteriophage against Pseudomonas syringae pv. tomato and it's prophylactic efficacy.</title>
        <authorList>
            <person name="Skliros D."/>
            <person name="Papazoglou P."/>
            <person name="Paraskevopoulou E.G."/>
            <person name="Gkizi D."/>
            <person name="Goumas D.E."/>
            <person name="Tjamos S."/>
            <person name="Flemetakis E."/>
        </authorList>
    </citation>
    <scope>NUCLEOTIDE SEQUENCE</scope>
</reference>
<gene>
    <name evidence="1" type="ORF">Medea1_0036</name>
</gene>
<evidence type="ECO:0000313" key="2">
    <source>
        <dbReference type="Proteomes" id="UP000678091"/>
    </source>
</evidence>
<dbReference type="Proteomes" id="UP000678091">
    <property type="component" value="Segment"/>
</dbReference>
<keyword evidence="2" id="KW-1185">Reference proteome</keyword>
<organism evidence="1 2">
    <name type="scientific">Pseudomonas phage Medea1</name>
    <dbReference type="NCBI Taxonomy" id="2834256"/>
    <lineage>
        <taxon>Viruses</taxon>
        <taxon>Duplodnaviria</taxon>
        <taxon>Heunggongvirae</taxon>
        <taxon>Uroviricota</taxon>
        <taxon>Caudoviricetes</taxon>
        <taxon>Medeavirus</taxon>
        <taxon>Medeavirus medea1</taxon>
    </lineage>
</organism>